<proteinExistence type="predicted"/>
<feature type="region of interest" description="Disordered" evidence="1">
    <location>
        <begin position="254"/>
        <end position="277"/>
    </location>
</feature>
<evidence type="ECO:0000313" key="3">
    <source>
        <dbReference type="Proteomes" id="UP001500618"/>
    </source>
</evidence>
<keyword evidence="3" id="KW-1185">Reference proteome</keyword>
<feature type="compositionally biased region" description="Pro residues" evidence="1">
    <location>
        <begin position="310"/>
        <end position="320"/>
    </location>
</feature>
<name>A0ABN2HPU9_9ACTN</name>
<feature type="region of interest" description="Disordered" evidence="1">
    <location>
        <begin position="308"/>
        <end position="380"/>
    </location>
</feature>
<evidence type="ECO:0000313" key="2">
    <source>
        <dbReference type="EMBL" id="GAA1691468.1"/>
    </source>
</evidence>
<accession>A0ABN2HPU9</accession>
<dbReference type="EMBL" id="BAAANY010000019">
    <property type="protein sequence ID" value="GAA1691468.1"/>
    <property type="molecule type" value="Genomic_DNA"/>
</dbReference>
<evidence type="ECO:0000256" key="1">
    <source>
        <dbReference type="SAM" id="MobiDB-lite"/>
    </source>
</evidence>
<protein>
    <submittedName>
        <fullName evidence="2">Uncharacterized protein</fullName>
    </submittedName>
</protein>
<feature type="compositionally biased region" description="Pro residues" evidence="1">
    <location>
        <begin position="360"/>
        <end position="370"/>
    </location>
</feature>
<reference evidence="2 3" key="1">
    <citation type="journal article" date="2019" name="Int. J. Syst. Evol. Microbiol.">
        <title>The Global Catalogue of Microorganisms (GCM) 10K type strain sequencing project: providing services to taxonomists for standard genome sequencing and annotation.</title>
        <authorList>
            <consortium name="The Broad Institute Genomics Platform"/>
            <consortium name="The Broad Institute Genome Sequencing Center for Infectious Disease"/>
            <person name="Wu L."/>
            <person name="Ma J."/>
        </authorList>
    </citation>
    <scope>NUCLEOTIDE SEQUENCE [LARGE SCALE GENOMIC DNA]</scope>
    <source>
        <strain evidence="2 3">JCM 14718</strain>
    </source>
</reference>
<gene>
    <name evidence="2" type="ORF">GCM10009765_46100</name>
</gene>
<dbReference type="Proteomes" id="UP001500618">
    <property type="component" value="Unassembled WGS sequence"/>
</dbReference>
<sequence>MTEKKQQDDFLKDTKKSGLRTLALTPIQWVTSTFTTTALAGSLTVQALLATSGKTAITLGVGAGLALGMGAWNKMRDARAASKQMVKDRADGKDPDTPALEKFKETDESLGSLGHRVHGLLATTSRFARKANQRLTNVEQDTAALKAAATQPTGVGPEVEQQFQAMLETALAAERARNDAVREQDHQTIVQLKGELAEARATITQLGQTSVAHGARLSGLEQGAASKEYVDQQLAARDQVAENRQRAFEQRNHTLLETHQNHVSSRLDEHESRLDRNDEKMGAVEGVVVRHGAGLKLAEAAFRSLVGAAPQPPASPPAAAPAPLLSPDDAARARGVQAGAEELRAKANASRPKPARRSATPPPQFPPQQPPQHRHRPPTP</sequence>
<comment type="caution">
    <text evidence="2">The sequence shown here is derived from an EMBL/GenBank/DDBJ whole genome shotgun (WGS) entry which is preliminary data.</text>
</comment>
<dbReference type="RefSeq" id="WP_344312503.1">
    <property type="nucleotide sequence ID" value="NZ_BAAANY010000019.1"/>
</dbReference>
<organism evidence="2 3">
    <name type="scientific">Fodinicola feengrottensis</name>
    <dbReference type="NCBI Taxonomy" id="435914"/>
    <lineage>
        <taxon>Bacteria</taxon>
        <taxon>Bacillati</taxon>
        <taxon>Actinomycetota</taxon>
        <taxon>Actinomycetes</taxon>
        <taxon>Mycobacteriales</taxon>
        <taxon>Fodinicola</taxon>
    </lineage>
</organism>